<dbReference type="CDD" id="cd17242">
    <property type="entry name" value="MobM_relaxase"/>
    <property type="match status" value="1"/>
</dbReference>
<evidence type="ECO:0000256" key="2">
    <source>
        <dbReference type="SAM" id="Coils"/>
    </source>
</evidence>
<dbReference type="RefSeq" id="WP_379949345.1">
    <property type="nucleotide sequence ID" value="NZ_JBHMAF010000054.1"/>
</dbReference>
<comment type="caution">
    <text evidence="4">The sequence shown here is derived from an EMBL/GenBank/DDBJ whole genome shotgun (WGS) entry which is preliminary data.</text>
</comment>
<proteinExistence type="inferred from homology"/>
<comment type="similarity">
    <text evidence="1">Belongs to the plasmid mobilization pre family.</text>
</comment>
<dbReference type="Proteomes" id="UP001589609">
    <property type="component" value="Unassembled WGS sequence"/>
</dbReference>
<dbReference type="NCBIfam" id="NF041497">
    <property type="entry name" value="MobV"/>
    <property type="match status" value="1"/>
</dbReference>
<reference evidence="4 5" key="1">
    <citation type="submission" date="2024-09" db="EMBL/GenBank/DDBJ databases">
        <authorList>
            <person name="Sun Q."/>
            <person name="Mori K."/>
        </authorList>
    </citation>
    <scope>NUCLEOTIDE SEQUENCE [LARGE SCALE GENOMIC DNA]</scope>
    <source>
        <strain evidence="4 5">JCM 11201</strain>
    </source>
</reference>
<name>A0ABV5WF37_9BACI</name>
<evidence type="ECO:0000313" key="4">
    <source>
        <dbReference type="EMBL" id="MFB9759058.1"/>
    </source>
</evidence>
<organism evidence="4 5">
    <name type="scientific">Ectobacillus funiculus</name>
    <dbReference type="NCBI Taxonomy" id="137993"/>
    <lineage>
        <taxon>Bacteria</taxon>
        <taxon>Bacillati</taxon>
        <taxon>Bacillota</taxon>
        <taxon>Bacilli</taxon>
        <taxon>Bacillales</taxon>
        <taxon>Bacillaceae</taxon>
        <taxon>Ectobacillus</taxon>
    </lineage>
</organism>
<dbReference type="Pfam" id="PF01076">
    <property type="entry name" value="Mob_Pre"/>
    <property type="match status" value="1"/>
</dbReference>
<feature type="compositionally biased region" description="Basic and acidic residues" evidence="3">
    <location>
        <begin position="373"/>
        <end position="394"/>
    </location>
</feature>
<feature type="coiled-coil region" evidence="2">
    <location>
        <begin position="187"/>
        <end position="221"/>
    </location>
</feature>
<dbReference type="Gene3D" id="3.30.930.30">
    <property type="match status" value="1"/>
</dbReference>
<gene>
    <name evidence="4" type="primary">mobV</name>
    <name evidence="4" type="ORF">ACFFMS_11390</name>
</gene>
<sequence length="394" mass="46524">MSFAIIRMQKFKAPDVKGMQIHNYREKESRTNPDIDEGRTQLNYDLLNDSRIDFKQVIQSEIDERYTGNKVIRKDAVMLCEFVVTSDKDFFDRLDPDQEKRFFEESLSFLRERYGKENILYGIIHKDEKTPHMHVGMIPITTDGRLAAKQFFGKRTELQQLQDKFHEHVMEKGFSLERGVSSDRKHITTQRLKAMTVKEEIKKLEQEKTEIDSRLNDLKESLDKVKSVDGIEVKERGGLMRPKTVEVGLEDFEDIRLLARASETLRDENKSLKIKNEKLQRDKDAVSLERELLKSENSDLKKDKEELQKENDFLKRTLEKVKEFYKEKIPEFAIVAGYIKASILDKAKEKLLKKYFDKDEIEGAQKFVAKKQKQMEKEKLEKQQTRSRDRGMER</sequence>
<protein>
    <submittedName>
        <fullName evidence="4">MobV family relaxase</fullName>
    </submittedName>
</protein>
<dbReference type="EMBL" id="JBHMAF010000054">
    <property type="protein sequence ID" value="MFB9759058.1"/>
    <property type="molecule type" value="Genomic_DNA"/>
</dbReference>
<evidence type="ECO:0000313" key="5">
    <source>
        <dbReference type="Proteomes" id="UP001589609"/>
    </source>
</evidence>
<feature type="coiled-coil region" evidence="2">
    <location>
        <begin position="262"/>
        <end position="324"/>
    </location>
</feature>
<accession>A0ABV5WF37</accession>
<dbReference type="InterPro" id="IPR001668">
    <property type="entry name" value="Mob_Pre"/>
</dbReference>
<keyword evidence="2" id="KW-0175">Coiled coil</keyword>
<feature type="region of interest" description="Disordered" evidence="3">
    <location>
        <begin position="370"/>
        <end position="394"/>
    </location>
</feature>
<evidence type="ECO:0000256" key="3">
    <source>
        <dbReference type="SAM" id="MobiDB-lite"/>
    </source>
</evidence>
<evidence type="ECO:0000256" key="1">
    <source>
        <dbReference type="ARBA" id="ARBA00010657"/>
    </source>
</evidence>
<keyword evidence="5" id="KW-1185">Reference proteome</keyword>